<keyword evidence="1" id="KW-0732">Signal</keyword>
<proteinExistence type="predicted"/>
<gene>
    <name evidence="2" type="ORF">IFM12276_56950</name>
</gene>
<name>A0ABN6UBM5_9NOCA</name>
<sequence>MVRVNSACVAPLVHSLPALAGCSLSPLTLAITGFPAPSGAVVTVIPQPTPQYEHAVRAMPSLWPVTGSDMPSIMRTADCAGFTPRYRQVTFHLTVLEIGGEV</sequence>
<dbReference type="EMBL" id="AP026978">
    <property type="protein sequence ID" value="BDU02667.1"/>
    <property type="molecule type" value="Genomic_DNA"/>
</dbReference>
<dbReference type="Proteomes" id="UP001317870">
    <property type="component" value="Chromosome"/>
</dbReference>
<organism evidence="2 3">
    <name type="scientific">Nocardia sputorum</name>
    <dbReference type="NCBI Taxonomy" id="2984338"/>
    <lineage>
        <taxon>Bacteria</taxon>
        <taxon>Bacillati</taxon>
        <taxon>Actinomycetota</taxon>
        <taxon>Actinomycetes</taxon>
        <taxon>Mycobacteriales</taxon>
        <taxon>Nocardiaceae</taxon>
        <taxon>Nocardia</taxon>
    </lineage>
</organism>
<protein>
    <submittedName>
        <fullName evidence="2">Uncharacterized protein</fullName>
    </submittedName>
</protein>
<reference evidence="2 3" key="1">
    <citation type="submission" date="2022-11" db="EMBL/GenBank/DDBJ databases">
        <title>Genome Sequencing of Nocardia sp. ON39_IFM12276 and assembly.</title>
        <authorList>
            <person name="Shimojima M."/>
            <person name="Toyokawa M."/>
            <person name="Uesaka K."/>
        </authorList>
    </citation>
    <scope>NUCLEOTIDE SEQUENCE [LARGE SCALE GENOMIC DNA]</scope>
    <source>
        <strain evidence="2 3">IFM 12276</strain>
    </source>
</reference>
<evidence type="ECO:0000313" key="2">
    <source>
        <dbReference type="EMBL" id="BDU02667.1"/>
    </source>
</evidence>
<dbReference type="PROSITE" id="PS51257">
    <property type="entry name" value="PROKAR_LIPOPROTEIN"/>
    <property type="match status" value="1"/>
</dbReference>
<accession>A0ABN6UBM5</accession>
<evidence type="ECO:0000256" key="1">
    <source>
        <dbReference type="SAM" id="SignalP"/>
    </source>
</evidence>
<feature type="chain" id="PRO_5045595798" evidence="1">
    <location>
        <begin position="21"/>
        <end position="102"/>
    </location>
</feature>
<keyword evidence="3" id="KW-1185">Reference proteome</keyword>
<feature type="signal peptide" evidence="1">
    <location>
        <begin position="1"/>
        <end position="20"/>
    </location>
</feature>
<evidence type="ECO:0000313" key="3">
    <source>
        <dbReference type="Proteomes" id="UP001317870"/>
    </source>
</evidence>